<accession>A0AAD4MV53</accession>
<comment type="caution">
    <text evidence="1">The sequence shown here is derived from an EMBL/GenBank/DDBJ whole genome shotgun (WGS) entry which is preliminary data.</text>
</comment>
<protein>
    <submittedName>
        <fullName evidence="1">Uncharacterized protein</fullName>
    </submittedName>
</protein>
<evidence type="ECO:0000313" key="2">
    <source>
        <dbReference type="Proteomes" id="UP001201812"/>
    </source>
</evidence>
<gene>
    <name evidence="1" type="ORF">DdX_12748</name>
</gene>
<reference evidence="1" key="1">
    <citation type="submission" date="2022-01" db="EMBL/GenBank/DDBJ databases">
        <title>Genome Sequence Resource for Two Populations of Ditylenchus destructor, the Migratory Endoparasitic Phytonematode.</title>
        <authorList>
            <person name="Zhang H."/>
            <person name="Lin R."/>
            <person name="Xie B."/>
        </authorList>
    </citation>
    <scope>NUCLEOTIDE SEQUENCE</scope>
    <source>
        <strain evidence="1">BazhouSP</strain>
    </source>
</reference>
<name>A0AAD4MV53_9BILA</name>
<organism evidence="1 2">
    <name type="scientific">Ditylenchus destructor</name>
    <dbReference type="NCBI Taxonomy" id="166010"/>
    <lineage>
        <taxon>Eukaryota</taxon>
        <taxon>Metazoa</taxon>
        <taxon>Ecdysozoa</taxon>
        <taxon>Nematoda</taxon>
        <taxon>Chromadorea</taxon>
        <taxon>Rhabditida</taxon>
        <taxon>Tylenchina</taxon>
        <taxon>Tylenchomorpha</taxon>
        <taxon>Sphaerularioidea</taxon>
        <taxon>Anguinidae</taxon>
        <taxon>Anguininae</taxon>
        <taxon>Ditylenchus</taxon>
    </lineage>
</organism>
<proteinExistence type="predicted"/>
<sequence>MHDYSIWPAFPRDSPQAGAYPGVPSIRSPRPSSLRWAIHLLKYLQLSPSFWHLKSIGINGLVGSGGRALPGLSKERCIVWGTLDTLGKLLVLRLVGWVITSNNKK</sequence>
<keyword evidence="2" id="KW-1185">Reference proteome</keyword>
<dbReference type="AlphaFoldDB" id="A0AAD4MV53"/>
<dbReference type="EMBL" id="JAKKPZ010000044">
    <property type="protein sequence ID" value="KAI1706963.1"/>
    <property type="molecule type" value="Genomic_DNA"/>
</dbReference>
<dbReference type="Proteomes" id="UP001201812">
    <property type="component" value="Unassembled WGS sequence"/>
</dbReference>
<evidence type="ECO:0000313" key="1">
    <source>
        <dbReference type="EMBL" id="KAI1706963.1"/>
    </source>
</evidence>